<dbReference type="InterPro" id="IPR029035">
    <property type="entry name" value="DHS-like_NAD/FAD-binding_dom"/>
</dbReference>
<keyword evidence="2 3" id="KW-0786">Thiamine pyrophosphate</keyword>
<dbReference type="Proteomes" id="UP001500102">
    <property type="component" value="Unassembled WGS sequence"/>
</dbReference>
<dbReference type="EMBL" id="BAAAQB010000026">
    <property type="protein sequence ID" value="GAA2134309.1"/>
    <property type="molecule type" value="Genomic_DNA"/>
</dbReference>
<evidence type="ECO:0000313" key="8">
    <source>
        <dbReference type="EMBL" id="GAA2134309.1"/>
    </source>
</evidence>
<dbReference type="SUPFAM" id="SSF52467">
    <property type="entry name" value="DHS-like NAD/FAD-binding domain"/>
    <property type="match status" value="1"/>
</dbReference>
<name>A0ABP5KTV1_9MICC</name>
<feature type="domain" description="Thiamine pyrophosphate enzyme N-terminal TPP-binding" evidence="7">
    <location>
        <begin position="33"/>
        <end position="115"/>
    </location>
</feature>
<dbReference type="InterPro" id="IPR011766">
    <property type="entry name" value="TPP_enzyme_TPP-bd"/>
</dbReference>
<evidence type="ECO:0000259" key="5">
    <source>
        <dbReference type="Pfam" id="PF00205"/>
    </source>
</evidence>
<dbReference type="PANTHER" id="PTHR18968">
    <property type="entry name" value="THIAMINE PYROPHOSPHATE ENZYMES"/>
    <property type="match status" value="1"/>
</dbReference>
<dbReference type="PANTHER" id="PTHR18968:SF13">
    <property type="entry name" value="ACETOLACTATE SYNTHASE CATALYTIC SUBUNIT, MITOCHONDRIAL"/>
    <property type="match status" value="1"/>
</dbReference>
<dbReference type="InterPro" id="IPR045229">
    <property type="entry name" value="TPP_enz"/>
</dbReference>
<sequence length="567" mass="58791">MNQPTRFLHDFTYRVRPRGAGSQQLPQRCLRRHGQRNVYFLDAAEKLGLRFSAVRHEGAAIAAADAYYRTSGRLAAGTTTYGPGYTNALTALAEAVQAQIPVVLVTGDAPTSGARPWDVDQAAIAAALGAATFTVTRDAAGSITQQAVEYALTKRTAVVIAIPYDLAALEAADEELPAPLAPAVSDDVDGGLGQVARLLAGAKRPLILAGRGAHLAGAAPELRELADRLGALTAGTALALNLLQGDGYLGVAGGFGTDTAAGLMGEADVVLVAGASLSPFTMRFGHLLGPDSTVIQIDTALQPTHPRVDTFVSADVKSAAGHILGMLDGAASPDASRAGAWRAEARKRVAEGPAHHPGSDETADGRLDPRSLATALDAVLPERRTVVQDGGHFLGWAPMYWHIPRPQDLVMVGTAYQTIGLGLASAVGAARAVEDGRTLVLASGDGGFLMGLSDLESLIGAADSAVVVIYNDASYGAEIHQYGSQGLTEKPMLIPEVDFSGVARALGAESAIIRSLADLEALQDWIDAGARGTFVADCRITSSVRAPWMSEWMEATQAAKAAVVVAG</sequence>
<dbReference type="InterPro" id="IPR012001">
    <property type="entry name" value="Thiamin_PyroP_enz_TPP-bd_dom"/>
</dbReference>
<evidence type="ECO:0000256" key="2">
    <source>
        <dbReference type="ARBA" id="ARBA00023052"/>
    </source>
</evidence>
<comment type="similarity">
    <text evidence="1 3">Belongs to the TPP enzyme family.</text>
</comment>
<dbReference type="Gene3D" id="3.40.50.970">
    <property type="match status" value="2"/>
</dbReference>
<evidence type="ECO:0000256" key="4">
    <source>
        <dbReference type="SAM" id="MobiDB-lite"/>
    </source>
</evidence>
<dbReference type="Gene3D" id="3.40.50.1220">
    <property type="entry name" value="TPP-binding domain"/>
    <property type="match status" value="1"/>
</dbReference>
<evidence type="ECO:0000256" key="3">
    <source>
        <dbReference type="RuleBase" id="RU362132"/>
    </source>
</evidence>
<dbReference type="SUPFAM" id="SSF52518">
    <property type="entry name" value="Thiamin diphosphate-binding fold (THDP-binding)"/>
    <property type="match status" value="2"/>
</dbReference>
<protein>
    <submittedName>
        <fullName evidence="8">Thiamine pyrophosphate-binding protein</fullName>
    </submittedName>
</protein>
<keyword evidence="9" id="KW-1185">Reference proteome</keyword>
<evidence type="ECO:0000256" key="1">
    <source>
        <dbReference type="ARBA" id="ARBA00007812"/>
    </source>
</evidence>
<reference evidence="9" key="1">
    <citation type="journal article" date="2019" name="Int. J. Syst. Evol. Microbiol.">
        <title>The Global Catalogue of Microorganisms (GCM) 10K type strain sequencing project: providing services to taxonomists for standard genome sequencing and annotation.</title>
        <authorList>
            <consortium name="The Broad Institute Genomics Platform"/>
            <consortium name="The Broad Institute Genome Sequencing Center for Infectious Disease"/>
            <person name="Wu L."/>
            <person name="Ma J."/>
        </authorList>
    </citation>
    <scope>NUCLEOTIDE SEQUENCE [LARGE SCALE GENOMIC DNA]</scope>
    <source>
        <strain evidence="9">JCM 15921</strain>
    </source>
</reference>
<gene>
    <name evidence="8" type="ORF">GCM10009825_17860</name>
</gene>
<feature type="region of interest" description="Disordered" evidence="4">
    <location>
        <begin position="348"/>
        <end position="368"/>
    </location>
</feature>
<evidence type="ECO:0000259" key="7">
    <source>
        <dbReference type="Pfam" id="PF02776"/>
    </source>
</evidence>
<evidence type="ECO:0000259" key="6">
    <source>
        <dbReference type="Pfam" id="PF02775"/>
    </source>
</evidence>
<evidence type="ECO:0000313" key="9">
    <source>
        <dbReference type="Proteomes" id="UP001500102"/>
    </source>
</evidence>
<accession>A0ABP5KTV1</accession>
<comment type="caution">
    <text evidence="8">The sequence shown here is derived from an EMBL/GenBank/DDBJ whole genome shotgun (WGS) entry which is preliminary data.</text>
</comment>
<dbReference type="InterPro" id="IPR029061">
    <property type="entry name" value="THDP-binding"/>
</dbReference>
<feature type="domain" description="Thiamine pyrophosphate enzyme TPP-binding" evidence="6">
    <location>
        <begin position="389"/>
        <end position="521"/>
    </location>
</feature>
<feature type="domain" description="Thiamine pyrophosphate enzyme central" evidence="5">
    <location>
        <begin position="194"/>
        <end position="318"/>
    </location>
</feature>
<organism evidence="8 9">
    <name type="scientific">Arthrobacter humicola</name>
    <dbReference type="NCBI Taxonomy" id="409291"/>
    <lineage>
        <taxon>Bacteria</taxon>
        <taxon>Bacillati</taxon>
        <taxon>Actinomycetota</taxon>
        <taxon>Actinomycetes</taxon>
        <taxon>Micrococcales</taxon>
        <taxon>Micrococcaceae</taxon>
        <taxon>Arthrobacter</taxon>
    </lineage>
</organism>
<dbReference type="Pfam" id="PF02776">
    <property type="entry name" value="TPP_enzyme_N"/>
    <property type="match status" value="1"/>
</dbReference>
<dbReference type="Pfam" id="PF00205">
    <property type="entry name" value="TPP_enzyme_M"/>
    <property type="match status" value="1"/>
</dbReference>
<dbReference type="InterPro" id="IPR012000">
    <property type="entry name" value="Thiamin_PyroP_enz_cen_dom"/>
</dbReference>
<dbReference type="CDD" id="cd00568">
    <property type="entry name" value="TPP_enzymes"/>
    <property type="match status" value="1"/>
</dbReference>
<dbReference type="Pfam" id="PF02775">
    <property type="entry name" value="TPP_enzyme_C"/>
    <property type="match status" value="1"/>
</dbReference>
<proteinExistence type="inferred from homology"/>
<dbReference type="CDD" id="cd07035">
    <property type="entry name" value="TPP_PYR_POX_like"/>
    <property type="match status" value="1"/>
</dbReference>